<evidence type="ECO:0000313" key="1">
    <source>
        <dbReference type="EMBL" id="ASS74079.1"/>
    </source>
</evidence>
<dbReference type="Gene3D" id="3.10.450.40">
    <property type="match status" value="1"/>
</dbReference>
<dbReference type="AlphaFoldDB" id="A0A223CXJ0"/>
<dbReference type="Proteomes" id="UP000214688">
    <property type="component" value="Chromosome"/>
</dbReference>
<accession>A0A223CXJ0</accession>
<sequence>MSILPQFAMIEEPTLMASNLQTTVRSGKNPVFDYQKGEYVRTATGRIAEVEGLESLKGWVLKALITARNRFLVYTSEYGNEAHELIGVDLPDEILFMELQRQITEALIYDPRITSCTDFRFEREAERVSCEFALITPLGTETMHYTLEVS</sequence>
<evidence type="ECO:0000313" key="2">
    <source>
        <dbReference type="Proteomes" id="UP000214688"/>
    </source>
</evidence>
<protein>
    <recommendedName>
        <fullName evidence="3">DUF2634 domain-containing protein</fullName>
    </recommendedName>
</protein>
<evidence type="ECO:0008006" key="3">
    <source>
        <dbReference type="Google" id="ProtNLM"/>
    </source>
</evidence>
<dbReference type="RefSeq" id="WP_094235338.1">
    <property type="nucleotide sequence ID" value="NZ_CP022657.1"/>
</dbReference>
<dbReference type="SUPFAM" id="SSF160719">
    <property type="entry name" value="gpW/gp25-like"/>
    <property type="match status" value="1"/>
</dbReference>
<reference evidence="1 2" key="1">
    <citation type="journal article" date="2015" name="Int. J. Syst. Evol. Microbiol.">
        <title>Tumebacillus algifaecis sp. nov., isolated from decomposing algal scum.</title>
        <authorList>
            <person name="Wu Y.F."/>
            <person name="Zhang B."/>
            <person name="Xing P."/>
            <person name="Wu Q.L."/>
            <person name="Liu S.J."/>
        </authorList>
    </citation>
    <scope>NUCLEOTIDE SEQUENCE [LARGE SCALE GENOMIC DNA]</scope>
    <source>
        <strain evidence="1 2">THMBR28</strain>
    </source>
</reference>
<dbReference type="InterPro" id="IPR020288">
    <property type="entry name" value="Sheath_initiator"/>
</dbReference>
<name>A0A223CXJ0_9BACL</name>
<proteinExistence type="predicted"/>
<gene>
    <name evidence="1" type="ORF">CIG75_03150</name>
</gene>
<dbReference type="KEGG" id="tab:CIG75_03150"/>
<dbReference type="Pfam" id="PF10934">
    <property type="entry name" value="Sheath_initiator"/>
    <property type="match status" value="1"/>
</dbReference>
<dbReference type="OrthoDB" id="89089at2"/>
<keyword evidence="2" id="KW-1185">Reference proteome</keyword>
<organism evidence="1 2">
    <name type="scientific">Tumebacillus algifaecis</name>
    <dbReference type="NCBI Taxonomy" id="1214604"/>
    <lineage>
        <taxon>Bacteria</taxon>
        <taxon>Bacillati</taxon>
        <taxon>Bacillota</taxon>
        <taxon>Bacilli</taxon>
        <taxon>Bacillales</taxon>
        <taxon>Alicyclobacillaceae</taxon>
        <taxon>Tumebacillus</taxon>
    </lineage>
</organism>
<dbReference type="EMBL" id="CP022657">
    <property type="protein sequence ID" value="ASS74079.1"/>
    <property type="molecule type" value="Genomic_DNA"/>
</dbReference>